<evidence type="ECO:0000313" key="10">
    <source>
        <dbReference type="Proteomes" id="UP001212803"/>
    </source>
</evidence>
<dbReference type="EMBL" id="CP115149">
    <property type="protein sequence ID" value="WBL36834.1"/>
    <property type="molecule type" value="Genomic_DNA"/>
</dbReference>
<organism evidence="9 10">
    <name type="scientific">Tepidiforma flava</name>
    <dbReference type="NCBI Taxonomy" id="3004094"/>
    <lineage>
        <taxon>Bacteria</taxon>
        <taxon>Bacillati</taxon>
        <taxon>Chloroflexota</taxon>
        <taxon>Tepidiformia</taxon>
        <taxon>Tepidiformales</taxon>
        <taxon>Tepidiformaceae</taxon>
        <taxon>Tepidiforma</taxon>
    </lineage>
</organism>
<evidence type="ECO:0000256" key="7">
    <source>
        <dbReference type="SAM" id="Phobius"/>
    </source>
</evidence>
<feature type="transmembrane region" description="Helical" evidence="7">
    <location>
        <begin position="318"/>
        <end position="335"/>
    </location>
</feature>
<evidence type="ECO:0000256" key="4">
    <source>
        <dbReference type="ARBA" id="ARBA00022692"/>
    </source>
</evidence>
<evidence type="ECO:0000256" key="2">
    <source>
        <dbReference type="ARBA" id="ARBA00022448"/>
    </source>
</evidence>
<keyword evidence="10" id="KW-1185">Reference proteome</keyword>
<keyword evidence="5 7" id="KW-1133">Transmembrane helix</keyword>
<dbReference type="InterPro" id="IPR011701">
    <property type="entry name" value="MFS"/>
</dbReference>
<proteinExistence type="predicted"/>
<dbReference type="PANTHER" id="PTHR43414">
    <property type="entry name" value="MULTIDRUG RESISTANCE PROTEIN MDTG"/>
    <property type="match status" value="1"/>
</dbReference>
<dbReference type="Pfam" id="PF07690">
    <property type="entry name" value="MFS_1"/>
    <property type="match status" value="2"/>
</dbReference>
<dbReference type="InterPro" id="IPR020846">
    <property type="entry name" value="MFS_dom"/>
</dbReference>
<dbReference type="RefSeq" id="WP_270057351.1">
    <property type="nucleotide sequence ID" value="NZ_CP115149.1"/>
</dbReference>
<keyword evidence="2" id="KW-0813">Transport</keyword>
<protein>
    <submittedName>
        <fullName evidence="9">MFS transporter</fullName>
    </submittedName>
</protein>
<evidence type="ECO:0000256" key="1">
    <source>
        <dbReference type="ARBA" id="ARBA00004651"/>
    </source>
</evidence>
<feature type="transmembrane region" description="Helical" evidence="7">
    <location>
        <begin position="285"/>
        <end position="306"/>
    </location>
</feature>
<feature type="transmembrane region" description="Helical" evidence="7">
    <location>
        <begin position="232"/>
        <end position="249"/>
    </location>
</feature>
<feature type="transmembrane region" description="Helical" evidence="7">
    <location>
        <begin position="155"/>
        <end position="171"/>
    </location>
</feature>
<evidence type="ECO:0000256" key="6">
    <source>
        <dbReference type="ARBA" id="ARBA00023136"/>
    </source>
</evidence>
<dbReference type="InterPro" id="IPR036259">
    <property type="entry name" value="MFS_trans_sf"/>
</dbReference>
<feature type="transmembrane region" description="Helical" evidence="7">
    <location>
        <begin position="115"/>
        <end position="135"/>
    </location>
</feature>
<name>A0ABY7M8H2_9CHLR</name>
<evidence type="ECO:0000259" key="8">
    <source>
        <dbReference type="PROSITE" id="PS50850"/>
    </source>
</evidence>
<feature type="transmembrane region" description="Helical" evidence="7">
    <location>
        <begin position="177"/>
        <end position="196"/>
    </location>
</feature>
<dbReference type="PROSITE" id="PS50850">
    <property type="entry name" value="MFS"/>
    <property type="match status" value="1"/>
</dbReference>
<sequence length="441" mass="45386">MAAARDSRPPAPAAWRRNLVFIWIGVFVGLMGANFVFPFIPFFIQDLGVTDESRVAFYTGITASATGLSLTLTAPLWGSLADRFGRKPMFLRALIGAGLLIGIMGIAQAVWQLVILRFLMGAFAGTMGAAAALVAATTPKEQVGRALGTLQTGQFTANMLGPVLGGIVAANLGIRESFIFCAALYGIAAVLVYLFVRETPVDGAPPAPTGAAKHGGGSLIGNLRAVIGERQVVFVLVLLFILWLSTTFVRPVMPLSIDGFAAGTPGDGRVHLEFPGFAWDMRKEAATGIVFAVIGLTSTIAALAVAPLGERVGYRNTVVGAALVTGILYPLLAFAHSLLAFMLLFGAVGLFQGAMVPGTNALIAAGTPDGKQGSAFGLAASMQSMALLLGPLGGGFTSGIGGIGAVYVVIGVILVAAAAAAALLVREPDVFAVRRRSTAAP</sequence>
<accession>A0ABY7M8H2</accession>
<feature type="transmembrane region" description="Helical" evidence="7">
    <location>
        <begin position="400"/>
        <end position="425"/>
    </location>
</feature>
<feature type="transmembrane region" description="Helical" evidence="7">
    <location>
        <begin position="375"/>
        <end position="394"/>
    </location>
</feature>
<feature type="transmembrane region" description="Helical" evidence="7">
    <location>
        <begin position="89"/>
        <end position="109"/>
    </location>
</feature>
<keyword evidence="6 7" id="KW-0472">Membrane</keyword>
<feature type="transmembrane region" description="Helical" evidence="7">
    <location>
        <begin position="20"/>
        <end position="44"/>
    </location>
</feature>
<feature type="transmembrane region" description="Helical" evidence="7">
    <location>
        <begin position="56"/>
        <end position="77"/>
    </location>
</feature>
<dbReference type="PANTHER" id="PTHR43414:SF6">
    <property type="entry name" value="MULTIDRUG RESISTANCE PROTEIN MDTG"/>
    <property type="match status" value="1"/>
</dbReference>
<feature type="domain" description="Major facilitator superfamily (MFS) profile" evidence="8">
    <location>
        <begin position="18"/>
        <end position="429"/>
    </location>
</feature>
<keyword evidence="4 7" id="KW-0812">Transmembrane</keyword>
<dbReference type="InterPro" id="IPR001958">
    <property type="entry name" value="Tet-R_TetA/multi-R_MdtG-like"/>
</dbReference>
<gene>
    <name evidence="9" type="ORF">O0235_04555</name>
</gene>
<dbReference type="Gene3D" id="1.20.1250.20">
    <property type="entry name" value="MFS general substrate transporter like domains"/>
    <property type="match status" value="2"/>
</dbReference>
<dbReference type="PRINTS" id="PR01035">
    <property type="entry name" value="TCRTETA"/>
</dbReference>
<feature type="transmembrane region" description="Helical" evidence="7">
    <location>
        <begin position="341"/>
        <end position="363"/>
    </location>
</feature>
<keyword evidence="3" id="KW-1003">Cell membrane</keyword>
<comment type="subcellular location">
    <subcellularLocation>
        <location evidence="1">Cell membrane</location>
        <topology evidence="1">Multi-pass membrane protein</topology>
    </subcellularLocation>
</comment>
<evidence type="ECO:0000256" key="5">
    <source>
        <dbReference type="ARBA" id="ARBA00022989"/>
    </source>
</evidence>
<evidence type="ECO:0000313" key="9">
    <source>
        <dbReference type="EMBL" id="WBL36834.1"/>
    </source>
</evidence>
<dbReference type="SUPFAM" id="SSF103473">
    <property type="entry name" value="MFS general substrate transporter"/>
    <property type="match status" value="1"/>
</dbReference>
<reference evidence="9 10" key="1">
    <citation type="journal article" date="2023" name="ISME J.">
        <title>Thermophilic Dehalococcoidia with unusual traits shed light on an unexpected past.</title>
        <authorList>
            <person name="Palmer M."/>
            <person name="Covington J.K."/>
            <person name="Zhou E.M."/>
            <person name="Thomas S.C."/>
            <person name="Habib N."/>
            <person name="Seymour C.O."/>
            <person name="Lai D."/>
            <person name="Johnston J."/>
            <person name="Hashimi A."/>
            <person name="Jiao J.Y."/>
            <person name="Muok A.R."/>
            <person name="Liu L."/>
            <person name="Xian W.D."/>
            <person name="Zhi X.Y."/>
            <person name="Li M.M."/>
            <person name="Silva L.P."/>
            <person name="Bowen B.P."/>
            <person name="Louie K."/>
            <person name="Briegel A."/>
            <person name="Pett-Ridge J."/>
            <person name="Weber P.K."/>
            <person name="Tocheva E.I."/>
            <person name="Woyke T."/>
            <person name="Northen T.R."/>
            <person name="Mayali X."/>
            <person name="Li W.J."/>
            <person name="Hedlund B.P."/>
        </authorList>
    </citation>
    <scope>NUCLEOTIDE SEQUENCE [LARGE SCALE GENOMIC DNA]</scope>
    <source>
        <strain evidence="9 10">YIM 72310</strain>
    </source>
</reference>
<evidence type="ECO:0000256" key="3">
    <source>
        <dbReference type="ARBA" id="ARBA00022475"/>
    </source>
</evidence>
<dbReference type="Proteomes" id="UP001212803">
    <property type="component" value="Chromosome"/>
</dbReference>